<accession>Q16UB5</accession>
<protein>
    <submittedName>
        <fullName evidence="1">AAEL009972-PA</fullName>
    </submittedName>
</protein>
<dbReference type="Proteomes" id="UP000682892">
    <property type="component" value="Chromosome 2"/>
</dbReference>
<gene>
    <name evidence="1" type="ORF">AaeL_AAEL009972</name>
</gene>
<evidence type="ECO:0000313" key="2">
    <source>
        <dbReference type="Proteomes" id="UP000682892"/>
    </source>
</evidence>
<dbReference type="HOGENOM" id="CLU_1442180_0_0_1"/>
<evidence type="ECO:0000313" key="1">
    <source>
        <dbReference type="EMBL" id="EAT38101.1"/>
    </source>
</evidence>
<dbReference type="AlphaFoldDB" id="Q16UB5"/>
<reference evidence="1" key="1">
    <citation type="submission" date="2005-10" db="EMBL/GenBank/DDBJ databases">
        <authorList>
            <person name="Loftus B.J."/>
            <person name="Nene V.M."/>
            <person name="Hannick L.I."/>
            <person name="Bidwell S."/>
            <person name="Haas B."/>
            <person name="Amedeo P."/>
            <person name="Orvis J."/>
            <person name="Wortman J.R."/>
            <person name="White O.R."/>
            <person name="Salzberg S."/>
            <person name="Shumway M."/>
            <person name="Koo H."/>
            <person name="Zhao Y."/>
            <person name="Holmes M."/>
            <person name="Miller J."/>
            <person name="Schatz M."/>
            <person name="Pop M."/>
            <person name="Pai G."/>
            <person name="Utterback T."/>
            <person name="Rogers Y.-H."/>
            <person name="Kravitz S."/>
            <person name="Fraser C.M."/>
        </authorList>
    </citation>
    <scope>NUCLEOTIDE SEQUENCE</scope>
    <source>
        <strain evidence="1">Liverpool</strain>
    </source>
</reference>
<dbReference type="EMBL" id="CH477627">
    <property type="protein sequence ID" value="EAT38101.1"/>
    <property type="molecule type" value="Genomic_DNA"/>
</dbReference>
<dbReference type="PaxDb" id="7159-AAEL009972-PA"/>
<name>Q16UB5_AEDAE</name>
<proteinExistence type="predicted"/>
<reference evidence="1" key="3">
    <citation type="submission" date="2012-09" db="EMBL/GenBank/DDBJ databases">
        <authorList>
            <consortium name="VectorBase"/>
        </authorList>
    </citation>
    <scope>NUCLEOTIDE SEQUENCE</scope>
    <source>
        <strain evidence="1">Liverpool</strain>
    </source>
</reference>
<sequence>MFQLLLILKSSFTLSPRSGRMSSCRPSPRRISTSSCLQWWFSHHRLQCIQTVRWMLFKTNNCSSRIGNDPSFLMLRYLICTVGLFVRRRFFRHSSLLRWLFLNGNLHSVPIEKIQQLTICFIPGTNNVLIRRLPMNYEHFDIPGTIRFGVHNVSGPLIIFGKRLKVSDNGWMLMDAVEGQWLCWCWIS</sequence>
<organism evidence="1 2">
    <name type="scientific">Aedes aegypti</name>
    <name type="common">Yellowfever mosquito</name>
    <name type="synonym">Culex aegypti</name>
    <dbReference type="NCBI Taxonomy" id="7159"/>
    <lineage>
        <taxon>Eukaryota</taxon>
        <taxon>Metazoa</taxon>
        <taxon>Ecdysozoa</taxon>
        <taxon>Arthropoda</taxon>
        <taxon>Hexapoda</taxon>
        <taxon>Insecta</taxon>
        <taxon>Pterygota</taxon>
        <taxon>Neoptera</taxon>
        <taxon>Endopterygota</taxon>
        <taxon>Diptera</taxon>
        <taxon>Nematocera</taxon>
        <taxon>Culicoidea</taxon>
        <taxon>Culicidae</taxon>
        <taxon>Culicinae</taxon>
        <taxon>Aedini</taxon>
        <taxon>Aedes</taxon>
        <taxon>Stegomyia</taxon>
    </lineage>
</organism>
<reference evidence="1" key="2">
    <citation type="journal article" date="2007" name="Science">
        <title>Genome sequence of Aedes aegypti, a major arbovirus vector.</title>
        <authorList>
            <person name="Nene V."/>
            <person name="Wortman J.R."/>
            <person name="Lawson D."/>
            <person name="Haas B."/>
            <person name="Kodira C."/>
            <person name="Tu Z.J."/>
            <person name="Loftus B."/>
            <person name="Xi Z."/>
            <person name="Megy K."/>
            <person name="Grabherr M."/>
            <person name="Ren Q."/>
            <person name="Zdobnov E.M."/>
            <person name="Lobo N.F."/>
            <person name="Campbell K.S."/>
            <person name="Brown S.E."/>
            <person name="Bonaldo M.F."/>
            <person name="Zhu J."/>
            <person name="Sinkins S.P."/>
            <person name="Hogenkamp D.G."/>
            <person name="Amedeo P."/>
            <person name="Arensburger P."/>
            <person name="Atkinson P.W."/>
            <person name="Bidwell S."/>
            <person name="Biedler J."/>
            <person name="Birney E."/>
            <person name="Bruggner R.V."/>
            <person name="Costas J."/>
            <person name="Coy M.R."/>
            <person name="Crabtree J."/>
            <person name="Crawford M."/>
            <person name="Debruyn B."/>
            <person name="Decaprio D."/>
            <person name="Eiglmeier K."/>
            <person name="Eisenstadt E."/>
            <person name="El-Dorry H."/>
            <person name="Gelbart W.M."/>
            <person name="Gomes S.L."/>
            <person name="Hammond M."/>
            <person name="Hannick L.I."/>
            <person name="Hogan J.R."/>
            <person name="Holmes M.H."/>
            <person name="Jaffe D."/>
            <person name="Johnston J.S."/>
            <person name="Kennedy R.C."/>
            <person name="Koo H."/>
            <person name="Kravitz S."/>
            <person name="Kriventseva E.V."/>
            <person name="Kulp D."/>
            <person name="Labutti K."/>
            <person name="Lee E."/>
            <person name="Li S."/>
            <person name="Lovin D.D."/>
            <person name="Mao C."/>
            <person name="Mauceli E."/>
            <person name="Menck C.F."/>
            <person name="Miller J.R."/>
            <person name="Montgomery P."/>
            <person name="Mori A."/>
            <person name="Nascimento A.L."/>
            <person name="Naveira H.F."/>
            <person name="Nusbaum C."/>
            <person name="O'leary S."/>
            <person name="Orvis J."/>
            <person name="Pertea M."/>
            <person name="Quesneville H."/>
            <person name="Reidenbach K.R."/>
            <person name="Rogers Y.H."/>
            <person name="Roth C.W."/>
            <person name="Schneider J.R."/>
            <person name="Schatz M."/>
            <person name="Shumway M."/>
            <person name="Stanke M."/>
            <person name="Stinson E.O."/>
            <person name="Tubio J.M."/>
            <person name="Vanzee J.P."/>
            <person name="Verjovski-Almeida S."/>
            <person name="Werner D."/>
            <person name="White O."/>
            <person name="Wyder S."/>
            <person name="Zeng Q."/>
            <person name="Zhao Q."/>
            <person name="Zhao Y."/>
            <person name="Hill C.A."/>
            <person name="Raikhel A.S."/>
            <person name="Soares M.B."/>
            <person name="Knudson D.L."/>
            <person name="Lee N.H."/>
            <person name="Galagan J."/>
            <person name="Salzberg S.L."/>
            <person name="Paulsen I.T."/>
            <person name="Dimopoulos G."/>
            <person name="Collins F.H."/>
            <person name="Birren B."/>
            <person name="Fraser-Liggett C.M."/>
            <person name="Severson D.W."/>
        </authorList>
    </citation>
    <scope>NUCLEOTIDE SEQUENCE [LARGE SCALE GENOMIC DNA]</scope>
    <source>
        <strain evidence="1">Liverpool</strain>
    </source>
</reference>